<reference evidence="3 4" key="1">
    <citation type="submission" date="2020-08" db="EMBL/GenBank/DDBJ databases">
        <title>Aquariorum lacteus gen. nov., sp. nov., a new member of the family Comamonadaceae, isolated from freshwater aquarium.</title>
        <authorList>
            <person name="Chun S.-J."/>
        </authorList>
    </citation>
    <scope>NUCLEOTIDE SEQUENCE [LARGE SCALE GENOMIC DNA]</scope>
    <source>
        <strain evidence="3 4">SJAQ100</strain>
    </source>
</reference>
<dbReference type="Gene3D" id="3.10.450.40">
    <property type="match status" value="2"/>
</dbReference>
<feature type="domain" description="PepSY" evidence="2">
    <location>
        <begin position="40"/>
        <end position="92"/>
    </location>
</feature>
<dbReference type="EMBL" id="JACIVI010000001">
    <property type="protein sequence ID" value="MBB1160440.1"/>
    <property type="molecule type" value="Genomic_DNA"/>
</dbReference>
<feature type="domain" description="PepSY" evidence="2">
    <location>
        <begin position="108"/>
        <end position="165"/>
    </location>
</feature>
<evidence type="ECO:0000256" key="1">
    <source>
        <dbReference type="SAM" id="SignalP"/>
    </source>
</evidence>
<sequence>MTKTPLILALGAAALLSANLVQADATAKTPKVKFGLEACLPTVLAKHPGEALQAVLKAEGKEAVWEIEVEAAGGKLYDIECSGKTGKIIEVEERVGSADAAGFKEKAKVSEATARATVLAKFPGDVERVEFEIESDGKVSYEYDIKTKAGDMRVEVDATSGEIVEASKEVLEVGRLK</sequence>
<dbReference type="Pfam" id="PF03413">
    <property type="entry name" value="PepSY"/>
    <property type="match status" value="2"/>
</dbReference>
<evidence type="ECO:0000259" key="2">
    <source>
        <dbReference type="Pfam" id="PF03413"/>
    </source>
</evidence>
<comment type="caution">
    <text evidence="3">The sequence shown here is derived from an EMBL/GenBank/DDBJ whole genome shotgun (WGS) entry which is preliminary data.</text>
</comment>
<gene>
    <name evidence="3" type="ORF">H4F90_00395</name>
</gene>
<proteinExistence type="predicted"/>
<organism evidence="3 4">
    <name type="scientific">Aquariibacter albus</name>
    <dbReference type="NCBI Taxonomy" id="2759899"/>
    <lineage>
        <taxon>Bacteria</taxon>
        <taxon>Pseudomonadati</taxon>
        <taxon>Pseudomonadota</taxon>
        <taxon>Betaproteobacteria</taxon>
        <taxon>Burkholderiales</taxon>
        <taxon>Sphaerotilaceae</taxon>
        <taxon>Aquariibacter</taxon>
    </lineage>
</organism>
<feature type="signal peptide" evidence="1">
    <location>
        <begin position="1"/>
        <end position="23"/>
    </location>
</feature>
<accession>A0A839HM52</accession>
<evidence type="ECO:0000313" key="4">
    <source>
        <dbReference type="Proteomes" id="UP000586093"/>
    </source>
</evidence>
<dbReference type="InterPro" id="IPR025711">
    <property type="entry name" value="PepSY"/>
</dbReference>
<feature type="chain" id="PRO_5032549322" evidence="1">
    <location>
        <begin position="24"/>
        <end position="177"/>
    </location>
</feature>
<evidence type="ECO:0000313" key="3">
    <source>
        <dbReference type="EMBL" id="MBB1160440.1"/>
    </source>
</evidence>
<protein>
    <submittedName>
        <fullName evidence="3">PepSY domain-containing protein</fullName>
    </submittedName>
</protein>
<dbReference type="AlphaFoldDB" id="A0A839HM52"/>
<name>A0A839HM52_9BURK</name>
<dbReference type="RefSeq" id="WP_182660402.1">
    <property type="nucleotide sequence ID" value="NZ_JACIVI010000001.1"/>
</dbReference>
<keyword evidence="4" id="KW-1185">Reference proteome</keyword>
<dbReference type="Proteomes" id="UP000586093">
    <property type="component" value="Unassembled WGS sequence"/>
</dbReference>
<keyword evidence="1" id="KW-0732">Signal</keyword>